<dbReference type="PANTHER" id="PTHR43877">
    <property type="entry name" value="AMINOALKYLPHOSPHONATE N-ACETYLTRANSFERASE-RELATED-RELATED"/>
    <property type="match status" value="1"/>
</dbReference>
<feature type="domain" description="N-acetyltransferase" evidence="3">
    <location>
        <begin position="33"/>
        <end position="195"/>
    </location>
</feature>
<dbReference type="InterPro" id="IPR000182">
    <property type="entry name" value="GNAT_dom"/>
</dbReference>
<name>A0A5N0UKW6_9PSEU</name>
<sequence length="195" mass="20449">MGAVATEAEVAALWLAVVRAGGAVGFPADAPPEAIVSAAAALIADVAAGREDLLVERAAGEVTGLVRGEVKGPVVGEVNGPVNRELAGAANGALVGMVALRPASGAVYAHRAELRKLMVHPALQRSGAGGRLLTRALEHARARGLRQVRLSTRGGTHLPDYYRRRGWVEVGRFPGALQIGPGDFRDEYWFQYDLA</sequence>
<dbReference type="AlphaFoldDB" id="A0A5N0UKW6"/>
<dbReference type="RefSeq" id="WP_150980813.1">
    <property type="nucleotide sequence ID" value="NZ_VMNW02000177.1"/>
</dbReference>
<reference evidence="4" key="1">
    <citation type="submission" date="2019-09" db="EMBL/GenBank/DDBJ databases">
        <authorList>
            <person name="Teo W.F.A."/>
            <person name="Duangmal K."/>
        </authorList>
    </citation>
    <scope>NUCLEOTIDE SEQUENCE [LARGE SCALE GENOMIC DNA]</scope>
    <source>
        <strain evidence="4">K81G1</strain>
    </source>
</reference>
<dbReference type="Gene3D" id="3.40.630.30">
    <property type="match status" value="1"/>
</dbReference>
<dbReference type="OrthoDB" id="3572254at2"/>
<dbReference type="Pfam" id="PF00583">
    <property type="entry name" value="Acetyltransf_1"/>
    <property type="match status" value="1"/>
</dbReference>
<keyword evidence="5" id="KW-1185">Reference proteome</keyword>
<evidence type="ECO:0000313" key="4">
    <source>
        <dbReference type="EMBL" id="KAA9148116.1"/>
    </source>
</evidence>
<evidence type="ECO:0000313" key="5">
    <source>
        <dbReference type="Proteomes" id="UP000319769"/>
    </source>
</evidence>
<dbReference type="Proteomes" id="UP000319769">
    <property type="component" value="Unassembled WGS sequence"/>
</dbReference>
<dbReference type="CDD" id="cd04301">
    <property type="entry name" value="NAT_SF"/>
    <property type="match status" value="1"/>
</dbReference>
<keyword evidence="1" id="KW-0808">Transferase</keyword>
<organism evidence="4 5">
    <name type="scientific">Amycolatopsis acidicola</name>
    <dbReference type="NCBI Taxonomy" id="2596893"/>
    <lineage>
        <taxon>Bacteria</taxon>
        <taxon>Bacillati</taxon>
        <taxon>Actinomycetota</taxon>
        <taxon>Actinomycetes</taxon>
        <taxon>Pseudonocardiales</taxon>
        <taxon>Pseudonocardiaceae</taxon>
        <taxon>Amycolatopsis</taxon>
    </lineage>
</organism>
<comment type="caution">
    <text evidence="4">The sequence shown here is derived from an EMBL/GenBank/DDBJ whole genome shotgun (WGS) entry which is preliminary data.</text>
</comment>
<dbReference type="PROSITE" id="PS51186">
    <property type="entry name" value="GNAT"/>
    <property type="match status" value="1"/>
</dbReference>
<dbReference type="EMBL" id="VMNW02000177">
    <property type="protein sequence ID" value="KAA9148116.1"/>
    <property type="molecule type" value="Genomic_DNA"/>
</dbReference>
<evidence type="ECO:0000256" key="2">
    <source>
        <dbReference type="ARBA" id="ARBA00023315"/>
    </source>
</evidence>
<dbReference type="InterPro" id="IPR050832">
    <property type="entry name" value="Bact_Acetyltransf"/>
</dbReference>
<gene>
    <name evidence="4" type="ORF">FPZ12_045135</name>
</gene>
<dbReference type="SUPFAM" id="SSF55729">
    <property type="entry name" value="Acyl-CoA N-acyltransferases (Nat)"/>
    <property type="match status" value="1"/>
</dbReference>
<dbReference type="GO" id="GO:0016747">
    <property type="term" value="F:acyltransferase activity, transferring groups other than amino-acyl groups"/>
    <property type="evidence" value="ECO:0007669"/>
    <property type="project" value="InterPro"/>
</dbReference>
<dbReference type="InterPro" id="IPR016181">
    <property type="entry name" value="Acyl_CoA_acyltransferase"/>
</dbReference>
<keyword evidence="2" id="KW-0012">Acyltransferase</keyword>
<proteinExistence type="predicted"/>
<evidence type="ECO:0000259" key="3">
    <source>
        <dbReference type="PROSITE" id="PS51186"/>
    </source>
</evidence>
<protein>
    <submittedName>
        <fullName evidence="4">GNAT family N-acetyltransferase</fullName>
    </submittedName>
</protein>
<accession>A0A5N0UKW6</accession>
<evidence type="ECO:0000256" key="1">
    <source>
        <dbReference type="ARBA" id="ARBA00022679"/>
    </source>
</evidence>